<dbReference type="PATRIC" id="fig|158500.4.peg.1895"/>
<accession>A0A031JYX9</accession>
<name>A0A031JYX9_9SPHN</name>
<evidence type="ECO:0000313" key="1">
    <source>
        <dbReference type="EMBL" id="EZP82926.1"/>
    </source>
</evidence>
<dbReference type="RefSeq" id="WP_051586792.1">
    <property type="nucleotide sequence ID" value="NZ_JFYZ01000005.1"/>
</dbReference>
<proteinExistence type="predicted"/>
<comment type="caution">
    <text evidence="1">The sequence shown here is derived from an EMBL/GenBank/DDBJ whole genome shotgun (WGS) entry which is preliminary data.</text>
</comment>
<reference evidence="1 2" key="1">
    <citation type="submission" date="2014-03" db="EMBL/GenBank/DDBJ databases">
        <title>Whole genome sequence of Novosphingobium resinovorum KF1.</title>
        <authorList>
            <person name="Gan H.M."/>
            <person name="Gan H.Y."/>
            <person name="Chew T.H."/>
            <person name="Savka M.A."/>
        </authorList>
    </citation>
    <scope>NUCLEOTIDE SEQUENCE [LARGE SCALE GENOMIC DNA]</scope>
    <source>
        <strain evidence="1 2">KF1</strain>
    </source>
</reference>
<dbReference type="AlphaFoldDB" id="A0A031JYX9"/>
<organism evidence="1 2">
    <name type="scientific">Novosphingobium resinovorum</name>
    <dbReference type="NCBI Taxonomy" id="158500"/>
    <lineage>
        <taxon>Bacteria</taxon>
        <taxon>Pseudomonadati</taxon>
        <taxon>Pseudomonadota</taxon>
        <taxon>Alphaproteobacteria</taxon>
        <taxon>Sphingomonadales</taxon>
        <taxon>Sphingomonadaceae</taxon>
        <taxon>Novosphingobium</taxon>
    </lineage>
</organism>
<dbReference type="Proteomes" id="UP000024329">
    <property type="component" value="Unassembled WGS sequence"/>
</dbReference>
<protein>
    <submittedName>
        <fullName evidence="1">Uncharacterized protein</fullName>
    </submittedName>
</protein>
<dbReference type="EMBL" id="JFYZ01000005">
    <property type="protein sequence ID" value="EZP82926.1"/>
    <property type="molecule type" value="Genomic_DNA"/>
</dbReference>
<dbReference type="eggNOG" id="ENOG5031C1X">
    <property type="taxonomic scope" value="Bacteria"/>
</dbReference>
<sequence>MTPDPIIRLASVVQTLEHVVVPAVDSGNLLAVEQCGVVLAQLRMLERHMPLIGAYHALCLTDLLGVVAALPPVEGGPAAVMARRELAEACAQVDDPADPRLAFHRVGRALEGLVRAMAQDGEPAVRRAIDAAVLAFSIRQARRARSCFQDAGFDHDADSLPTVEAMVAGN</sequence>
<gene>
    <name evidence="1" type="ORF">BV97_01850</name>
</gene>
<evidence type="ECO:0000313" key="2">
    <source>
        <dbReference type="Proteomes" id="UP000024329"/>
    </source>
</evidence>